<reference evidence="8 9" key="1">
    <citation type="submission" date="2020-04" db="EMBL/GenBank/DDBJ databases">
        <authorList>
            <person name="Klaysubun C."/>
            <person name="Duangmal K."/>
            <person name="Lipun K."/>
        </authorList>
    </citation>
    <scope>NUCLEOTIDE SEQUENCE [LARGE SCALE GENOMIC DNA]</scope>
    <source>
        <strain evidence="8 9">DSM 45300</strain>
    </source>
</reference>
<evidence type="ECO:0000256" key="3">
    <source>
        <dbReference type="ARBA" id="ARBA00022781"/>
    </source>
</evidence>
<comment type="function">
    <text evidence="7">F(1)F(0) ATP synthase produces ATP from ADP in the presence of a proton or sodium gradient. F-type ATPases consist of two structural domains, F(1) containing the extramembraneous catalytic core and F(0) containing the membrane proton channel, linked together by a central stalk and a peripheral stalk. During catalysis, ATP synthesis in the catalytic domain of F(1) is coupled via a rotary mechanism of the central stalk subunits to proton translocation.</text>
</comment>
<dbReference type="Proteomes" id="UP000586918">
    <property type="component" value="Unassembled WGS sequence"/>
</dbReference>
<dbReference type="HAMAP" id="MF_01416">
    <property type="entry name" value="ATP_synth_delta_bact"/>
    <property type="match status" value="1"/>
</dbReference>
<dbReference type="PRINTS" id="PR00125">
    <property type="entry name" value="ATPASEDELTA"/>
</dbReference>
<dbReference type="AlphaFoldDB" id="A0A848DHI4"/>
<evidence type="ECO:0000313" key="9">
    <source>
        <dbReference type="Proteomes" id="UP000586918"/>
    </source>
</evidence>
<keyword evidence="5 7" id="KW-0472">Membrane</keyword>
<dbReference type="InterPro" id="IPR026015">
    <property type="entry name" value="ATP_synth_OSCP/delta_N_sf"/>
</dbReference>
<dbReference type="SUPFAM" id="SSF47928">
    <property type="entry name" value="N-terminal domain of the delta subunit of the F1F0-ATP synthase"/>
    <property type="match status" value="1"/>
</dbReference>
<comment type="function">
    <text evidence="7">This protein is part of the stalk that links CF(0) to CF(1). It either transmits conformational changes from CF(0) to CF(1) or is implicated in proton conduction.</text>
</comment>
<name>A0A848DHI4_9PSEU</name>
<evidence type="ECO:0000256" key="2">
    <source>
        <dbReference type="ARBA" id="ARBA00022448"/>
    </source>
</evidence>
<evidence type="ECO:0000313" key="8">
    <source>
        <dbReference type="EMBL" id="NMH92140.1"/>
    </source>
</evidence>
<dbReference type="EMBL" id="JAAXKZ010000032">
    <property type="protein sequence ID" value="NMH92140.1"/>
    <property type="molecule type" value="Genomic_DNA"/>
</dbReference>
<dbReference type="GO" id="GO:0005886">
    <property type="term" value="C:plasma membrane"/>
    <property type="evidence" value="ECO:0007669"/>
    <property type="project" value="UniProtKB-SubCell"/>
</dbReference>
<evidence type="ECO:0000256" key="7">
    <source>
        <dbReference type="HAMAP-Rule" id="MF_01416"/>
    </source>
</evidence>
<dbReference type="GO" id="GO:0046933">
    <property type="term" value="F:proton-transporting ATP synthase activity, rotational mechanism"/>
    <property type="evidence" value="ECO:0007669"/>
    <property type="project" value="UniProtKB-UniRule"/>
</dbReference>
<dbReference type="InterPro" id="IPR000711">
    <property type="entry name" value="ATPase_OSCP/dsu"/>
</dbReference>
<evidence type="ECO:0000256" key="1">
    <source>
        <dbReference type="ARBA" id="ARBA00004370"/>
    </source>
</evidence>
<comment type="caution">
    <text evidence="8">The sequence shown here is derived from an EMBL/GenBank/DDBJ whole genome shotgun (WGS) entry which is preliminary data.</text>
</comment>
<keyword evidence="6 7" id="KW-0066">ATP synthesis</keyword>
<keyword evidence="7" id="KW-1003">Cell membrane</keyword>
<keyword evidence="9" id="KW-1185">Reference proteome</keyword>
<evidence type="ECO:0000256" key="6">
    <source>
        <dbReference type="ARBA" id="ARBA00023310"/>
    </source>
</evidence>
<organism evidence="8 9">
    <name type="scientific">Pseudonocardia bannensis</name>
    <dbReference type="NCBI Taxonomy" id="630973"/>
    <lineage>
        <taxon>Bacteria</taxon>
        <taxon>Bacillati</taxon>
        <taxon>Actinomycetota</taxon>
        <taxon>Actinomycetes</taxon>
        <taxon>Pseudonocardiales</taxon>
        <taxon>Pseudonocardiaceae</taxon>
        <taxon>Pseudonocardia</taxon>
    </lineage>
</organism>
<protein>
    <recommendedName>
        <fullName evidence="7">ATP synthase subunit delta</fullName>
    </recommendedName>
    <alternativeName>
        <fullName evidence="7">ATP synthase F(1) sector subunit delta</fullName>
    </alternativeName>
    <alternativeName>
        <fullName evidence="7">F-type ATPase subunit delta</fullName>
        <shortName evidence="7">F-ATPase subunit delta</shortName>
    </alternativeName>
</protein>
<dbReference type="Gene3D" id="1.10.520.20">
    <property type="entry name" value="N-terminal domain of the delta subunit of the F1F0-ATP synthase"/>
    <property type="match status" value="1"/>
</dbReference>
<evidence type="ECO:0000256" key="5">
    <source>
        <dbReference type="ARBA" id="ARBA00023136"/>
    </source>
</evidence>
<keyword evidence="4 7" id="KW-0406">Ion transport</keyword>
<dbReference type="GO" id="GO:0045259">
    <property type="term" value="C:proton-transporting ATP synthase complex"/>
    <property type="evidence" value="ECO:0007669"/>
    <property type="project" value="UniProtKB-KW"/>
</dbReference>
<comment type="subcellular location">
    <subcellularLocation>
        <location evidence="7">Cell membrane</location>
        <topology evidence="7">Peripheral membrane protein</topology>
    </subcellularLocation>
    <subcellularLocation>
        <location evidence="1">Membrane</location>
    </subcellularLocation>
</comment>
<comment type="similarity">
    <text evidence="7">Belongs to the ATPase delta chain family.</text>
</comment>
<keyword evidence="2 7" id="KW-0813">Transport</keyword>
<gene>
    <name evidence="7" type="primary">atpH</name>
    <name evidence="8" type="ORF">HF519_11285</name>
</gene>
<proteinExistence type="inferred from homology"/>
<dbReference type="Pfam" id="PF00213">
    <property type="entry name" value="OSCP"/>
    <property type="match status" value="1"/>
</dbReference>
<dbReference type="NCBIfam" id="TIGR01145">
    <property type="entry name" value="ATP_synt_delta"/>
    <property type="match status" value="1"/>
</dbReference>
<evidence type="ECO:0000256" key="4">
    <source>
        <dbReference type="ARBA" id="ARBA00023065"/>
    </source>
</evidence>
<sequence length="276" mass="30008">MAVVFAATSRESLTEVRARLDAYLDQASAADLERLGQELFAVTRLLQDTASLRRHLADPAVPESVRTGLVQRLLGGKVAQQTLDLVSAVVGARWSRSIDMVDALEDLARRATLAVAEKNGTLDDVEDELFRFGRILNREPELAILLADPSQPADKKAELLDRILAGKVSPVTATLLRETVRSPRGRQLDVAAEELAEIAAAVRDRSVAKVATPVALTFAQQQRLTDVLTRMYGRPIALQIELDEGLLGGLTVQVGNEVINGSVAGKLEEARRRLPH</sequence>
<dbReference type="NCBIfam" id="NF009967">
    <property type="entry name" value="PRK13430.1"/>
    <property type="match status" value="1"/>
</dbReference>
<dbReference type="RefSeq" id="WP_169412858.1">
    <property type="nucleotide sequence ID" value="NZ_JAAXKZ010000032.1"/>
</dbReference>
<keyword evidence="7" id="KW-0139">CF(1)</keyword>
<accession>A0A848DHI4</accession>
<keyword evidence="3 7" id="KW-0375">Hydrogen ion transport</keyword>
<dbReference type="PANTHER" id="PTHR11910">
    <property type="entry name" value="ATP SYNTHASE DELTA CHAIN"/>
    <property type="match status" value="1"/>
</dbReference>